<dbReference type="EMBL" id="JBIACJ010000004">
    <property type="protein sequence ID" value="MFE8696463.1"/>
    <property type="molecule type" value="Genomic_DNA"/>
</dbReference>
<proteinExistence type="predicted"/>
<evidence type="ECO:0000313" key="1">
    <source>
        <dbReference type="EMBL" id="MFE8696463.1"/>
    </source>
</evidence>
<name>A0ABW6JX39_9BACI</name>
<gene>
    <name evidence="1" type="ORF">ACFYKT_08955</name>
</gene>
<sequence length="158" mass="18867">MSKEFERRKKVADLSEEFSFITNGSFHITGYKENRIDKKTGEKYDLLIANIPLINHPIYGETKITIREEYRELGLRYHYGWEKVKGGKQGRHITSFGNEPHPDGPWTVKNTEPYHHHHVPEEPIYRKDCEYIRSLKDVFEFVEEFLVYKNEYTQDINT</sequence>
<organism evidence="1 2">
    <name type="scientific">Cytobacillus mangrovibacter</name>
    <dbReference type="NCBI Taxonomy" id="3299024"/>
    <lineage>
        <taxon>Bacteria</taxon>
        <taxon>Bacillati</taxon>
        <taxon>Bacillota</taxon>
        <taxon>Bacilli</taxon>
        <taxon>Bacillales</taxon>
        <taxon>Bacillaceae</taxon>
        <taxon>Cytobacillus</taxon>
    </lineage>
</organism>
<reference evidence="1 2" key="1">
    <citation type="submission" date="2024-08" db="EMBL/GenBank/DDBJ databases">
        <title>Two novel Cytobacillus novel species.</title>
        <authorList>
            <person name="Liu G."/>
        </authorList>
    </citation>
    <scope>NUCLEOTIDE SEQUENCE [LARGE SCALE GENOMIC DNA]</scope>
    <source>
        <strain evidence="1 2">FJAT-53684</strain>
    </source>
</reference>
<keyword evidence="2" id="KW-1185">Reference proteome</keyword>
<protein>
    <submittedName>
        <fullName evidence="1">DUF6516 family protein</fullName>
    </submittedName>
</protein>
<accession>A0ABW6JX39</accession>
<dbReference type="Proteomes" id="UP001601058">
    <property type="component" value="Unassembled WGS sequence"/>
</dbReference>
<comment type="caution">
    <text evidence="1">The sequence shown here is derived from an EMBL/GenBank/DDBJ whole genome shotgun (WGS) entry which is preliminary data.</text>
</comment>
<dbReference type="RefSeq" id="WP_389218495.1">
    <property type="nucleotide sequence ID" value="NZ_JBIACJ010000004.1"/>
</dbReference>
<evidence type="ECO:0000313" key="2">
    <source>
        <dbReference type="Proteomes" id="UP001601058"/>
    </source>
</evidence>